<sequence>MDNVDQPHQPVRDLFFGRDDAEHDFADGLLRRGFQRTLAYEAALHGRKSLVIGRKGSGKSAICAQLANGGLYPGPTAEIMPDSAAGDEIRRFDLQGITSDTAKSLIWRYLFAVQAARYVVEHAQARHGRSLRQPAPIRALREFLRTNGEEHEARLTDQLMRGTSRLQSATLSLKMFGVEASVQTGHGTVGPGSEGAHAMRQLDALEAGVRAAQGALDCATAGHPPLLILVDQLELVWQADPDSHALVTGLLLASKHLARIYESSVRCVLFIRSDIYDTLNFADGDKFRGEEMHIAWTSQALRDLALARASLSLRRQLTHEQLWGDVFPTAIRGEPTADYLERHSLPRPRDAIQFLTLCRDVAWERGHATVRESDVLAATKRFSRWKLEDLAREYNVGFPFLRQVFALFENGDHRVPRDAFGARFAAIHADLHEAYSAYTEHLTPQAVVAALFAIGFLGVRRGDGIAYAGSTSLPVQLYEDDLHVHPCFRPALNCGEGMMAGASAADRPVSAFISSGTHTSFLRNVTVTDAGFTVDRHVRLNEEVDRVIQRLLRHVARSGLSGSVREDTSLALLALHRREFAHAGDGESVGALMRSAVSLLETLADHLTSEGYGNETVTLRLADEARRLERVLGGAVGGGDSDSSG</sequence>
<dbReference type="AlphaFoldDB" id="A0AA90KGC4"/>
<dbReference type="RefSeq" id="WP_271314653.1">
    <property type="nucleotide sequence ID" value="NZ_JABXJJ020000013.1"/>
</dbReference>
<comment type="caution">
    <text evidence="1">The sequence shown here is derived from an EMBL/GenBank/DDBJ whole genome shotgun (WGS) entry which is preliminary data.</text>
</comment>
<name>A0AA90KGC4_9ACTN</name>
<proteinExistence type="predicted"/>
<evidence type="ECO:0000313" key="1">
    <source>
        <dbReference type="EMBL" id="MDI5970004.1"/>
    </source>
</evidence>
<reference evidence="1" key="1">
    <citation type="submission" date="2023-05" db="EMBL/GenBank/DDBJ databases">
        <title>Streptantibioticus silvisoli sp. nov., acidotolerant actinomycetes 1 from pine litter.</title>
        <authorList>
            <person name="Swiecimska M."/>
            <person name="Golinska P."/>
            <person name="Sangal V."/>
            <person name="Wachnowicz B."/>
            <person name="Goodfellow M."/>
        </authorList>
    </citation>
    <scope>NUCLEOTIDE SEQUENCE</scope>
    <source>
        <strain evidence="1">SL13</strain>
    </source>
</reference>
<protein>
    <submittedName>
        <fullName evidence="1">Uncharacterized protein</fullName>
    </submittedName>
</protein>
<dbReference type="InterPro" id="IPR059206">
    <property type="entry name" value="Sll1717-like"/>
</dbReference>
<gene>
    <name evidence="1" type="ORF">POF50_011750</name>
</gene>
<organism evidence="1">
    <name type="scientific">Streptantibioticus silvisoli</name>
    <dbReference type="NCBI Taxonomy" id="2705255"/>
    <lineage>
        <taxon>Bacteria</taxon>
        <taxon>Bacillati</taxon>
        <taxon>Actinomycetota</taxon>
        <taxon>Actinomycetes</taxon>
        <taxon>Kitasatosporales</taxon>
        <taxon>Streptomycetaceae</taxon>
        <taxon>Streptantibioticus</taxon>
    </lineage>
</organism>
<dbReference type="NCBIfam" id="NF047389">
    <property type="entry name" value="ATPase_Sll1717"/>
    <property type="match status" value="1"/>
</dbReference>
<accession>A0AA90KGC4</accession>
<dbReference type="EMBL" id="JABXJJ020000013">
    <property type="protein sequence ID" value="MDI5970004.1"/>
    <property type="molecule type" value="Genomic_DNA"/>
</dbReference>